<evidence type="ECO:0000313" key="2">
    <source>
        <dbReference type="Proteomes" id="UP001221413"/>
    </source>
</evidence>
<keyword evidence="2" id="KW-1185">Reference proteome</keyword>
<reference evidence="1" key="1">
    <citation type="submission" date="2023-01" db="EMBL/GenBank/DDBJ databases">
        <title>The chitinases involved in constricting ring structure development in the nematode-trapping fungus Drechslerella dactyloides.</title>
        <authorList>
            <person name="Wang R."/>
            <person name="Zhang L."/>
            <person name="Tang P."/>
            <person name="Li S."/>
            <person name="Liang L."/>
        </authorList>
    </citation>
    <scope>NUCLEOTIDE SEQUENCE</scope>
    <source>
        <strain evidence="1">YMF1.00031</strain>
    </source>
</reference>
<organism evidence="1 2">
    <name type="scientific">Drechslerella dactyloides</name>
    <name type="common">Nematode-trapping fungus</name>
    <name type="synonym">Arthrobotrys dactyloides</name>
    <dbReference type="NCBI Taxonomy" id="74499"/>
    <lineage>
        <taxon>Eukaryota</taxon>
        <taxon>Fungi</taxon>
        <taxon>Dikarya</taxon>
        <taxon>Ascomycota</taxon>
        <taxon>Pezizomycotina</taxon>
        <taxon>Orbiliomycetes</taxon>
        <taxon>Orbiliales</taxon>
        <taxon>Orbiliaceae</taxon>
        <taxon>Drechslerella</taxon>
    </lineage>
</organism>
<evidence type="ECO:0000313" key="1">
    <source>
        <dbReference type="EMBL" id="KAJ6263155.1"/>
    </source>
</evidence>
<protein>
    <submittedName>
        <fullName evidence="1">Uncharacterized protein</fullName>
    </submittedName>
</protein>
<comment type="caution">
    <text evidence="1">The sequence shown here is derived from an EMBL/GenBank/DDBJ whole genome shotgun (WGS) entry which is preliminary data.</text>
</comment>
<proteinExistence type="predicted"/>
<dbReference type="EMBL" id="JAQGDS010000002">
    <property type="protein sequence ID" value="KAJ6263155.1"/>
    <property type="molecule type" value="Genomic_DNA"/>
</dbReference>
<dbReference type="AlphaFoldDB" id="A0AAD6NMD0"/>
<gene>
    <name evidence="1" type="ORF">Dda_1715</name>
</gene>
<dbReference type="Proteomes" id="UP001221413">
    <property type="component" value="Unassembled WGS sequence"/>
</dbReference>
<name>A0AAD6NMD0_DREDA</name>
<accession>A0AAD6NMD0</accession>
<sequence length="578" mass="66436">MTFSNQRMAGYHLTQNTNSSVSGSLNSMSSKSSTKSFSCATVCDECIFHTSIQSHNLFQGSKGVPIQLHILRRAEYPHTPYLYCYSNDHVDNFIEFPAYKPTVYRQPTLEETTEYSPIAKAPAVPITENSHHIAEVIYDYDFGEVSFDEGKRVALFNVRPNWTNRPVNLILNFDTHLLATAFMRHLLGVIAFESAGETDCLYYEPRSFRLGRVGAAYAPHEGLKDRASQVQVYKDVNERRRGAFFGEGPSFSGWIHGHPRSPAEPPSMDIIFTMQIAIVGRKVQSAKYTARPEESQQAIYLSKFKYNVESQVNVFFQDITDMATDFSRIGASFIRGQLLCEKPVDFVFQTNYGLREEEKRDAMLYLCHRSSGDIAFQRLIRPRMHGRPARPLDMHAEDEPNFGTPCAMVLYLRYRNWTHVVEISDCDVRKDNIDPCTVRLTNQPSRPRRVYIGEEDSERFPYWPLDDYLRQEDSFQLSRIRFKTREDADFFIRHKSVLQSRACNLCRTRSKRMLAASLPPDDIQTSLKTCLMSSLAVASLITLMPEDEEASQLIHPFSHTVKSFLHRQRKQSPSTQER</sequence>